<dbReference type="AlphaFoldDB" id="A0A7R8X851"/>
<protein>
    <recommendedName>
        <fullName evidence="4">SKA complex subunit 1</fullName>
    </recommendedName>
    <alternativeName>
        <fullName evidence="5">Spindle and kinetochore-associated protein 1</fullName>
    </alternativeName>
</protein>
<dbReference type="OrthoDB" id="9937820at2759"/>
<dbReference type="InterPro" id="IPR052469">
    <property type="entry name" value="MEIOB"/>
</dbReference>
<dbReference type="PANTHER" id="PTHR21166">
    <property type="entry name" value="CELL DIVISION CONTROL PROTEIN 24 OB DOMAIN-CONTAINING PROTEIN-RELATED"/>
    <property type="match status" value="1"/>
</dbReference>
<evidence type="ECO:0000313" key="8">
    <source>
        <dbReference type="EMBL" id="CAD7245084.1"/>
    </source>
</evidence>
<dbReference type="InterPro" id="IPR042031">
    <property type="entry name" value="SKA1_MBD_sf"/>
</dbReference>
<dbReference type="Pfam" id="PF07160">
    <property type="entry name" value="SKA1"/>
    <property type="match status" value="1"/>
</dbReference>
<dbReference type="Gene3D" id="1.10.10.1890">
    <property type="entry name" value="Ska1 microtubule binding domain-like"/>
    <property type="match status" value="1"/>
</dbReference>
<evidence type="ECO:0000256" key="5">
    <source>
        <dbReference type="ARBA" id="ARBA00047202"/>
    </source>
</evidence>
<comment type="similarity">
    <text evidence="3">Belongs to the MEIOB family.</text>
</comment>
<sequence>MKGVHEDNAELFARIGKEICARQNCTVKSGVNQMTESDIAISATLKDMLGGLEKMHNDLREKWQEYQKKANDVEASGSCQFMEKAAKNVSSSSCLKATKETSAPVGVPDYQSNGQDHAQNENAAGPKRKRLRHPYKFIDPVSEEEYEKVNKCLFGRLSLSVVQAAADSFNMSLKSKYELINKPKGTVKGPDALVRERMNQLQELNKEVILKMENRITLAELSLGLAQTLVVALVVAKQEPRTVLLKKHKSKGRDDDTERTVLKFTIRDSEVDVVNVSCWGPKSMVHDLNDLFHIGDVVEIFNAEIQLRSAFDNRDQYEPFTTNPFHLNLVEGHTTLGCYSGDWSPFIPLFRLPTRPPSEFLPLFDLVRKVESSHAPYVTNMLAVVRKIGDVKDFTGSMVVYVSDATVKWDSYRNSVTAATSSRTVVTFNPECREAQQLEGFISTGALKLTTNDEERTLPDAISGITTIYGNVAEVKKELESGLEVSGILYALISHFDLDGPVSLVLYKCSLCGNINRSGDEDCSNQECGATLDTFHPFYSFQMSLTDPSGTLNNCRLTPSVAESITGVKVEGFLLMEESQRTQMKWDYLMERFKIYFQARPSQKASFPAPSVRILALEPVTWDEALNVIK</sequence>
<proteinExistence type="inferred from homology"/>
<keyword evidence="1" id="KW-0238">DNA-binding</keyword>
<dbReference type="EMBL" id="LR900293">
    <property type="protein sequence ID" value="CAD7245084.1"/>
    <property type="molecule type" value="Genomic_DNA"/>
</dbReference>
<organism evidence="8">
    <name type="scientific">Darwinula stevensoni</name>
    <dbReference type="NCBI Taxonomy" id="69355"/>
    <lineage>
        <taxon>Eukaryota</taxon>
        <taxon>Metazoa</taxon>
        <taxon>Ecdysozoa</taxon>
        <taxon>Arthropoda</taxon>
        <taxon>Crustacea</taxon>
        <taxon>Oligostraca</taxon>
        <taxon>Ostracoda</taxon>
        <taxon>Podocopa</taxon>
        <taxon>Podocopida</taxon>
        <taxon>Darwinulocopina</taxon>
        <taxon>Darwinuloidea</taxon>
        <taxon>Darwinulidae</taxon>
        <taxon>Darwinula</taxon>
    </lineage>
</organism>
<dbReference type="GO" id="GO:0008310">
    <property type="term" value="F:single-stranded DNA 3'-5' DNA exonuclease activity"/>
    <property type="evidence" value="ECO:0007669"/>
    <property type="project" value="TreeGrafter"/>
</dbReference>
<dbReference type="PANTHER" id="PTHR21166:SF2">
    <property type="entry name" value="CELL DIVISION CONTROL PROTEIN 24 OB DOMAIN-CONTAINING PROTEIN-RELATED"/>
    <property type="match status" value="1"/>
</dbReference>
<keyword evidence="9" id="KW-1185">Reference proteome</keyword>
<dbReference type="GO" id="GO:0051301">
    <property type="term" value="P:cell division"/>
    <property type="evidence" value="ECO:0007669"/>
    <property type="project" value="InterPro"/>
</dbReference>
<dbReference type="Gene3D" id="2.40.50.140">
    <property type="entry name" value="Nucleic acid-binding proteins"/>
    <property type="match status" value="1"/>
</dbReference>
<evidence type="ECO:0000259" key="7">
    <source>
        <dbReference type="Pfam" id="PF24903"/>
    </source>
</evidence>
<keyword evidence="2" id="KW-0469">Meiosis</keyword>
<accession>A0A7R8X851</accession>
<dbReference type="InterPro" id="IPR009829">
    <property type="entry name" value="SKA1"/>
</dbReference>
<dbReference type="InterPro" id="IPR012340">
    <property type="entry name" value="NA-bd_OB-fold"/>
</dbReference>
<evidence type="ECO:0000256" key="3">
    <source>
        <dbReference type="ARBA" id="ARBA00038329"/>
    </source>
</evidence>
<dbReference type="GO" id="GO:0008017">
    <property type="term" value="F:microtubule binding"/>
    <property type="evidence" value="ECO:0007669"/>
    <property type="project" value="InterPro"/>
</dbReference>
<dbReference type="InterPro" id="IPR056880">
    <property type="entry name" value="OB_MEIOB_N"/>
</dbReference>
<dbReference type="GO" id="GO:0003697">
    <property type="term" value="F:single-stranded DNA binding"/>
    <property type="evidence" value="ECO:0007669"/>
    <property type="project" value="TreeGrafter"/>
</dbReference>
<reference evidence="8" key="1">
    <citation type="submission" date="2020-11" db="EMBL/GenBank/DDBJ databases">
        <authorList>
            <person name="Tran Van P."/>
        </authorList>
    </citation>
    <scope>NUCLEOTIDE SEQUENCE</scope>
</reference>
<evidence type="ECO:0000313" key="9">
    <source>
        <dbReference type="Proteomes" id="UP000677054"/>
    </source>
</evidence>
<name>A0A7R8X851_9CRUS</name>
<evidence type="ECO:0000256" key="6">
    <source>
        <dbReference type="SAM" id="MobiDB-lite"/>
    </source>
</evidence>
<evidence type="ECO:0000256" key="2">
    <source>
        <dbReference type="ARBA" id="ARBA00023254"/>
    </source>
</evidence>
<dbReference type="EMBL" id="CAJPEV010000776">
    <property type="protein sequence ID" value="CAG0888440.1"/>
    <property type="molecule type" value="Genomic_DNA"/>
</dbReference>
<dbReference type="Pfam" id="PF24903">
    <property type="entry name" value="OB_MEIOB_N"/>
    <property type="match status" value="1"/>
</dbReference>
<gene>
    <name evidence="8" type="ORF">DSTB1V02_LOCUS4960</name>
</gene>
<dbReference type="GO" id="GO:0007059">
    <property type="term" value="P:chromosome segregation"/>
    <property type="evidence" value="ECO:0007669"/>
    <property type="project" value="InterPro"/>
</dbReference>
<evidence type="ECO:0000256" key="1">
    <source>
        <dbReference type="ARBA" id="ARBA00023125"/>
    </source>
</evidence>
<evidence type="ECO:0000256" key="4">
    <source>
        <dbReference type="ARBA" id="ARBA00047182"/>
    </source>
</evidence>
<feature type="compositionally biased region" description="Polar residues" evidence="6">
    <location>
        <begin position="110"/>
        <end position="122"/>
    </location>
</feature>
<dbReference type="Proteomes" id="UP000677054">
    <property type="component" value="Unassembled WGS sequence"/>
</dbReference>
<feature type="domain" description="MEIOB-like N-terminal" evidence="7">
    <location>
        <begin position="213"/>
        <end position="341"/>
    </location>
</feature>
<feature type="region of interest" description="Disordered" evidence="6">
    <location>
        <begin position="109"/>
        <end position="129"/>
    </location>
</feature>
<dbReference type="GO" id="GO:0000712">
    <property type="term" value="P:resolution of meiotic recombination intermediates"/>
    <property type="evidence" value="ECO:0007669"/>
    <property type="project" value="TreeGrafter"/>
</dbReference>